<dbReference type="Proteomes" id="UP001519296">
    <property type="component" value="Unassembled WGS sequence"/>
</dbReference>
<dbReference type="Gene3D" id="3.40.50.1820">
    <property type="entry name" value="alpha/beta hydrolase"/>
    <property type="match status" value="1"/>
</dbReference>
<keyword evidence="3" id="KW-1185">Reference proteome</keyword>
<name>A0ABS5B4E0_9STRE</name>
<dbReference type="GO" id="GO:0016787">
    <property type="term" value="F:hydrolase activity"/>
    <property type="evidence" value="ECO:0007669"/>
    <property type="project" value="UniProtKB-KW"/>
</dbReference>
<dbReference type="InterPro" id="IPR029058">
    <property type="entry name" value="AB_hydrolase_fold"/>
</dbReference>
<accession>A0ABS5B4E0</accession>
<gene>
    <name evidence="2" type="ORF">C4K46_06245</name>
</gene>
<evidence type="ECO:0000313" key="3">
    <source>
        <dbReference type="Proteomes" id="UP001519296"/>
    </source>
</evidence>
<dbReference type="SUPFAM" id="SSF53474">
    <property type="entry name" value="alpha/beta-Hydrolases"/>
    <property type="match status" value="1"/>
</dbReference>
<protein>
    <submittedName>
        <fullName evidence="2">Alpha/beta hydrolase</fullName>
    </submittedName>
</protein>
<evidence type="ECO:0000259" key="1">
    <source>
        <dbReference type="Pfam" id="PF12697"/>
    </source>
</evidence>
<feature type="domain" description="AB hydrolase-1" evidence="1">
    <location>
        <begin position="55"/>
        <end position="296"/>
    </location>
</feature>
<keyword evidence="2" id="KW-0378">Hydrolase</keyword>
<dbReference type="InterPro" id="IPR000073">
    <property type="entry name" value="AB_hydrolase_1"/>
</dbReference>
<reference evidence="2 3" key="1">
    <citation type="submission" date="2018-02" db="EMBL/GenBank/DDBJ databases">
        <title>Draft genome sequence of Streptococcus oricebi CCUG 70868T type strain.</title>
        <authorList>
            <person name="Mendez V."/>
            <person name="Salva-Serra F."/>
            <person name="Jaen-Luchoro D."/>
            <person name="Gonzales-Siles L."/>
            <person name="Karlsson R."/>
            <person name="Engstrom-Jakobsson H."/>
            <person name="Busquets A."/>
            <person name="Gomila M."/>
            <person name="Pineiro-Iglesias B."/>
            <person name="Bennasar-Figueras A."/>
            <person name="Seeger M."/>
            <person name="Moore E."/>
        </authorList>
    </citation>
    <scope>NUCLEOTIDE SEQUENCE [LARGE SCALE GENOMIC DNA]</scope>
    <source>
        <strain evidence="2 3">CCUG 70868</strain>
    </source>
</reference>
<organism evidence="2 3">
    <name type="scientific">Streptococcus oricebi</name>
    <dbReference type="NCBI Taxonomy" id="1547447"/>
    <lineage>
        <taxon>Bacteria</taxon>
        <taxon>Bacillati</taxon>
        <taxon>Bacillota</taxon>
        <taxon>Bacilli</taxon>
        <taxon>Lactobacillales</taxon>
        <taxon>Streptococcaceae</taxon>
        <taxon>Streptococcus</taxon>
    </lineage>
</organism>
<dbReference type="EMBL" id="PRDG01000003">
    <property type="protein sequence ID" value="MBP2623541.1"/>
    <property type="molecule type" value="Genomic_DNA"/>
</dbReference>
<evidence type="ECO:0000313" key="2">
    <source>
        <dbReference type="EMBL" id="MBP2623541.1"/>
    </source>
</evidence>
<proteinExistence type="predicted"/>
<dbReference type="PANTHER" id="PTHR11614">
    <property type="entry name" value="PHOSPHOLIPASE-RELATED"/>
    <property type="match status" value="1"/>
</dbReference>
<dbReference type="Pfam" id="PF12697">
    <property type="entry name" value="Abhydrolase_6"/>
    <property type="match status" value="1"/>
</dbReference>
<dbReference type="InterPro" id="IPR051044">
    <property type="entry name" value="MAG_DAG_Lipase"/>
</dbReference>
<comment type="caution">
    <text evidence="2">The sequence shown here is derived from an EMBL/GenBank/DDBJ whole genome shotgun (WGS) entry which is preliminary data.</text>
</comment>
<sequence>MNYQSQTTWKKIMQALPSNYHFTKDYHPTEEWWAWGEHKVHLDTFRNPAAPAKLICFHGVGTNGRQISLIAGGPQAKAGFETIMIDMPTYGMTEVANRNQVTYDDWVQIGSDYIDFELARDKRPIFLYGLSAGGMETYHIAALNKKVKGIIGMTFLDQRVPLVRNETSYNYFMGKIGVPMTGLARRFGLGKMTTPMKRASKMSALVNDDQLLDLMLQDKTSAGNRASMNFLDSYMNYLPAVEAPDFDLCPVLLTQPELDCWTPLELSKPLLDKISQVPVDIVILPQGGHYPVEASALQVMNQAITDFIKKHS</sequence>